<dbReference type="EMBL" id="FOGF01000033">
    <property type="protein sequence ID" value="SER29727.1"/>
    <property type="molecule type" value="Genomic_DNA"/>
</dbReference>
<sequence length="297" mass="33114">MAMRTRTFFRHIRDAFKSLFRNGLMSFGAISAVSMTLLLVGFFTAMLFNVNKVVTDIEQDVNVRVYIDLAADQEKQDTLKAEIEALPEVSSVEFRSKDEELENITKSFSEEFDLFKDDGNPLHDTFEVSTIDPSVTKQVAETVETMDYVSKVNYGGAKADNLFKVVNNIRNIGIVVIIGLLLIAIFLISNTIRSAIYARRTEIEIMKLVGAKNSYIRWPFFLEGGIIGLLGAIIPVALLWSAYMYVFHSGTNFLTGSNIALLDPNPFLYYLAGGLIALGVVIGSFGSVMSIRRFLKV</sequence>
<evidence type="ECO:0000256" key="11">
    <source>
        <dbReference type="SAM" id="Phobius"/>
    </source>
</evidence>
<dbReference type="STRING" id="137733.SAMN05421767_13310"/>
<dbReference type="Pfam" id="PF18075">
    <property type="entry name" value="FtsX_ECD"/>
    <property type="match status" value="1"/>
</dbReference>
<keyword evidence="4 10" id="KW-1003">Cell membrane</keyword>
<name>A0A1H9N1S0_9LACT</name>
<dbReference type="InterPro" id="IPR058204">
    <property type="entry name" value="FtsX_firmicutes-type"/>
</dbReference>
<dbReference type="NCBIfam" id="NF038347">
    <property type="entry name" value="FtsX_Gpos"/>
    <property type="match status" value="1"/>
</dbReference>
<feature type="domain" description="ABC3 transporter permease C-terminal" evidence="12">
    <location>
        <begin position="174"/>
        <end position="294"/>
    </location>
</feature>
<evidence type="ECO:0000256" key="5">
    <source>
        <dbReference type="ARBA" id="ARBA00022618"/>
    </source>
</evidence>
<keyword evidence="5 10" id="KW-0132">Cell division</keyword>
<evidence type="ECO:0000256" key="1">
    <source>
        <dbReference type="ARBA" id="ARBA00004651"/>
    </source>
</evidence>
<evidence type="ECO:0000256" key="2">
    <source>
        <dbReference type="ARBA" id="ARBA00007379"/>
    </source>
</evidence>
<comment type="function">
    <text evidence="10">Part of the ABC transporter FtsEX involved in asymmetric cellular division facilitating the initiation of sporulation.</text>
</comment>
<dbReference type="GO" id="GO:0005886">
    <property type="term" value="C:plasma membrane"/>
    <property type="evidence" value="ECO:0007669"/>
    <property type="project" value="UniProtKB-SubCell"/>
</dbReference>
<keyword evidence="8 10" id="KW-0472">Membrane</keyword>
<evidence type="ECO:0000259" key="13">
    <source>
        <dbReference type="Pfam" id="PF18075"/>
    </source>
</evidence>
<evidence type="ECO:0000256" key="10">
    <source>
        <dbReference type="PIRNR" id="PIRNR003097"/>
    </source>
</evidence>
<keyword evidence="6 11" id="KW-0812">Transmembrane</keyword>
<feature type="transmembrane region" description="Helical" evidence="11">
    <location>
        <begin position="20"/>
        <end position="48"/>
    </location>
</feature>
<evidence type="ECO:0000313" key="14">
    <source>
        <dbReference type="EMBL" id="SER29727.1"/>
    </source>
</evidence>
<gene>
    <name evidence="14" type="ORF">SAMN05421767_13310</name>
</gene>
<feature type="domain" description="FtsX extracellular" evidence="13">
    <location>
        <begin position="61"/>
        <end position="152"/>
    </location>
</feature>
<dbReference type="Gene3D" id="3.30.70.3040">
    <property type="match status" value="1"/>
</dbReference>
<dbReference type="InterPro" id="IPR003838">
    <property type="entry name" value="ABC3_permease_C"/>
</dbReference>
<dbReference type="InterPro" id="IPR004513">
    <property type="entry name" value="FtsX"/>
</dbReference>
<evidence type="ECO:0000256" key="7">
    <source>
        <dbReference type="ARBA" id="ARBA00022989"/>
    </source>
</evidence>
<proteinExistence type="inferred from homology"/>
<protein>
    <recommendedName>
        <fullName evidence="3 10">Cell division protein FtsX</fullName>
    </recommendedName>
</protein>
<comment type="subcellular location">
    <subcellularLocation>
        <location evidence="1">Cell membrane</location>
        <topology evidence="1">Multi-pass membrane protein</topology>
    </subcellularLocation>
</comment>
<evidence type="ECO:0000313" key="15">
    <source>
        <dbReference type="Proteomes" id="UP000198556"/>
    </source>
</evidence>
<evidence type="ECO:0000256" key="4">
    <source>
        <dbReference type="ARBA" id="ARBA00022475"/>
    </source>
</evidence>
<keyword evidence="9 10" id="KW-0131">Cell cycle</keyword>
<organism evidence="14 15">
    <name type="scientific">Granulicatella balaenopterae</name>
    <dbReference type="NCBI Taxonomy" id="137733"/>
    <lineage>
        <taxon>Bacteria</taxon>
        <taxon>Bacillati</taxon>
        <taxon>Bacillota</taxon>
        <taxon>Bacilli</taxon>
        <taxon>Lactobacillales</taxon>
        <taxon>Carnobacteriaceae</taxon>
        <taxon>Granulicatella</taxon>
    </lineage>
</organism>
<dbReference type="PANTHER" id="PTHR47755">
    <property type="entry name" value="CELL DIVISION PROTEIN FTSX"/>
    <property type="match status" value="1"/>
</dbReference>
<dbReference type="GO" id="GO:0051301">
    <property type="term" value="P:cell division"/>
    <property type="evidence" value="ECO:0007669"/>
    <property type="project" value="UniProtKB-KW"/>
</dbReference>
<dbReference type="Pfam" id="PF02687">
    <property type="entry name" value="FtsX"/>
    <property type="match status" value="1"/>
</dbReference>
<dbReference type="PIRSF" id="PIRSF003097">
    <property type="entry name" value="FtsX"/>
    <property type="match status" value="1"/>
</dbReference>
<feature type="transmembrane region" description="Helical" evidence="11">
    <location>
        <begin position="172"/>
        <end position="192"/>
    </location>
</feature>
<dbReference type="InterPro" id="IPR040690">
    <property type="entry name" value="FtsX_ECD"/>
</dbReference>
<evidence type="ECO:0000256" key="9">
    <source>
        <dbReference type="ARBA" id="ARBA00023306"/>
    </source>
</evidence>
<evidence type="ECO:0000256" key="8">
    <source>
        <dbReference type="ARBA" id="ARBA00023136"/>
    </source>
</evidence>
<keyword evidence="7 11" id="KW-1133">Transmembrane helix</keyword>
<dbReference type="Proteomes" id="UP000198556">
    <property type="component" value="Unassembled WGS sequence"/>
</dbReference>
<feature type="transmembrane region" description="Helical" evidence="11">
    <location>
        <begin position="220"/>
        <end position="247"/>
    </location>
</feature>
<reference evidence="14 15" key="1">
    <citation type="submission" date="2016-10" db="EMBL/GenBank/DDBJ databases">
        <authorList>
            <person name="de Groot N.N."/>
        </authorList>
    </citation>
    <scope>NUCLEOTIDE SEQUENCE [LARGE SCALE GENOMIC DNA]</scope>
    <source>
        <strain evidence="14 15">DSM 15827</strain>
    </source>
</reference>
<evidence type="ECO:0000256" key="3">
    <source>
        <dbReference type="ARBA" id="ARBA00021907"/>
    </source>
</evidence>
<dbReference type="PANTHER" id="PTHR47755:SF1">
    <property type="entry name" value="CELL DIVISION PROTEIN FTSX"/>
    <property type="match status" value="1"/>
</dbReference>
<keyword evidence="15" id="KW-1185">Reference proteome</keyword>
<comment type="similarity">
    <text evidence="2 10">Belongs to the ABC-4 integral membrane protein family. FtsX subfamily.</text>
</comment>
<accession>A0A1H9N1S0</accession>
<dbReference type="AlphaFoldDB" id="A0A1H9N1S0"/>
<evidence type="ECO:0000256" key="6">
    <source>
        <dbReference type="ARBA" id="ARBA00022692"/>
    </source>
</evidence>
<feature type="transmembrane region" description="Helical" evidence="11">
    <location>
        <begin position="267"/>
        <end position="291"/>
    </location>
</feature>
<evidence type="ECO:0000259" key="12">
    <source>
        <dbReference type="Pfam" id="PF02687"/>
    </source>
</evidence>